<keyword evidence="1" id="KW-0472">Membrane</keyword>
<evidence type="ECO:0000313" key="2">
    <source>
        <dbReference type="EMBL" id="RMX36514.1"/>
    </source>
</evidence>
<organism evidence="2 3">
    <name type="scientific">Pocillopora damicornis</name>
    <name type="common">Cauliflower coral</name>
    <name type="synonym">Millepora damicornis</name>
    <dbReference type="NCBI Taxonomy" id="46731"/>
    <lineage>
        <taxon>Eukaryota</taxon>
        <taxon>Metazoa</taxon>
        <taxon>Cnidaria</taxon>
        <taxon>Anthozoa</taxon>
        <taxon>Hexacorallia</taxon>
        <taxon>Scleractinia</taxon>
        <taxon>Astrocoeniina</taxon>
        <taxon>Pocilloporidae</taxon>
        <taxon>Pocillopora</taxon>
    </lineage>
</organism>
<comment type="caution">
    <text evidence="2">The sequence shown here is derived from an EMBL/GenBank/DDBJ whole genome shotgun (WGS) entry which is preliminary data.</text>
</comment>
<gene>
    <name evidence="2" type="ORF">pdam_00021985</name>
</gene>
<dbReference type="OrthoDB" id="10524756at2759"/>
<protein>
    <submittedName>
        <fullName evidence="2">Uncharacterized protein</fullName>
    </submittedName>
</protein>
<proteinExistence type="predicted"/>
<dbReference type="AlphaFoldDB" id="A0A3M6T5F8"/>
<sequence>PAVVKVDDLEKGILYLPIAISAALLFIVMIILTVVFILLRKNHQEMGTWILNQRDFQESLPLNVLNVGARLEFASGNGTGIERFHREPLVQQEGVYTELLPESMMTSENDGSRTYTSLVKSTEDSDIEYMNQLLASEYVNV</sequence>
<reference evidence="2 3" key="1">
    <citation type="journal article" date="2018" name="Sci. Rep.">
        <title>Comparative analysis of the Pocillopora damicornis genome highlights role of immune system in coral evolution.</title>
        <authorList>
            <person name="Cunning R."/>
            <person name="Bay R.A."/>
            <person name="Gillette P."/>
            <person name="Baker A.C."/>
            <person name="Traylor-Knowles N."/>
        </authorList>
    </citation>
    <scope>NUCLEOTIDE SEQUENCE [LARGE SCALE GENOMIC DNA]</scope>
    <source>
        <strain evidence="2">RSMAS</strain>
        <tissue evidence="2">Whole animal</tissue>
    </source>
</reference>
<feature type="non-terminal residue" evidence="2">
    <location>
        <position position="1"/>
    </location>
</feature>
<dbReference type="EMBL" id="RCHS01004310">
    <property type="protein sequence ID" value="RMX36514.1"/>
    <property type="molecule type" value="Genomic_DNA"/>
</dbReference>
<evidence type="ECO:0000256" key="1">
    <source>
        <dbReference type="SAM" id="Phobius"/>
    </source>
</evidence>
<keyword evidence="1" id="KW-1133">Transmembrane helix</keyword>
<feature type="transmembrane region" description="Helical" evidence="1">
    <location>
        <begin position="12"/>
        <end position="39"/>
    </location>
</feature>
<keyword evidence="1" id="KW-0812">Transmembrane</keyword>
<dbReference type="Proteomes" id="UP000275408">
    <property type="component" value="Unassembled WGS sequence"/>
</dbReference>
<evidence type="ECO:0000313" key="3">
    <source>
        <dbReference type="Proteomes" id="UP000275408"/>
    </source>
</evidence>
<keyword evidence="3" id="KW-1185">Reference proteome</keyword>
<name>A0A3M6T5F8_POCDA</name>
<accession>A0A3M6T5F8</accession>